<protein>
    <recommendedName>
        <fullName evidence="3">PhoP regulatory network protein YrbL</fullName>
    </recommendedName>
</protein>
<dbReference type="Proteomes" id="UP000256478">
    <property type="component" value="Unassembled WGS sequence"/>
</dbReference>
<dbReference type="RefSeq" id="WP_116006507.1">
    <property type="nucleotide sequence ID" value="NZ_QUOU01000001.1"/>
</dbReference>
<proteinExistence type="predicted"/>
<dbReference type="EMBL" id="QUOU01000001">
    <property type="protein sequence ID" value="REL25346.1"/>
    <property type="molecule type" value="Genomic_DNA"/>
</dbReference>
<dbReference type="InterPro" id="IPR019647">
    <property type="entry name" value="PhoP_reg_network_YrbL"/>
</dbReference>
<dbReference type="OrthoDB" id="595236at2"/>
<name>A0A3E0TLE6_9GAMM</name>
<evidence type="ECO:0000313" key="2">
    <source>
        <dbReference type="Proteomes" id="UP000256478"/>
    </source>
</evidence>
<dbReference type="AlphaFoldDB" id="A0A3E0TLE6"/>
<evidence type="ECO:0008006" key="3">
    <source>
        <dbReference type="Google" id="ProtNLM"/>
    </source>
</evidence>
<organism evidence="1 2">
    <name type="scientific">Thalassotalea euphylliae</name>
    <dbReference type="NCBI Taxonomy" id="1655234"/>
    <lineage>
        <taxon>Bacteria</taxon>
        <taxon>Pseudomonadati</taxon>
        <taxon>Pseudomonadota</taxon>
        <taxon>Gammaproteobacteria</taxon>
        <taxon>Alteromonadales</taxon>
        <taxon>Colwelliaceae</taxon>
        <taxon>Thalassotalea</taxon>
    </lineage>
</organism>
<gene>
    <name evidence="1" type="ORF">DXX93_01490</name>
</gene>
<reference evidence="1 2" key="1">
    <citation type="submission" date="2018-08" db="EMBL/GenBank/DDBJ databases">
        <title>Thalassotalea euphylliae genome.</title>
        <authorList>
            <person name="Summers S."/>
            <person name="Rice S.A."/>
            <person name="Freckelton M.L."/>
            <person name="Nedved B.T."/>
            <person name="Hadfield M.G."/>
        </authorList>
    </citation>
    <scope>NUCLEOTIDE SEQUENCE [LARGE SCALE GENOMIC DNA]</scope>
    <source>
        <strain evidence="1 2">H1</strain>
    </source>
</reference>
<sequence length="207" mass="24061">MLLLNNTLYFAQGTTRKCYLHPRNPNLCVKIPLQNQLKRQRGILRSIERENTYYQKLIKNNISWSHLCQYHGDVETNLGTGSIYQVIRDTNGEIASNLEYYLQQKNFIHDYQNQLIIALRALFAYMINNTIVTTSLLPRNIVLTGVPDNFKLTVIDDIGNSEWLKVSELTTALTIRKIRRKWHKMLANMQAKYEGLSKSLIDDVLNT</sequence>
<accession>A0A3E0TLE6</accession>
<dbReference type="Pfam" id="PF10707">
    <property type="entry name" value="YrbL-PhoP_reg"/>
    <property type="match status" value="1"/>
</dbReference>
<comment type="caution">
    <text evidence="1">The sequence shown here is derived from an EMBL/GenBank/DDBJ whole genome shotgun (WGS) entry which is preliminary data.</text>
</comment>
<evidence type="ECO:0000313" key="1">
    <source>
        <dbReference type="EMBL" id="REL25346.1"/>
    </source>
</evidence>